<dbReference type="SUPFAM" id="SSF51120">
    <property type="entry name" value="beta-Roll"/>
    <property type="match status" value="3"/>
</dbReference>
<sequence>MQAVFSHDGTVFASSGGQLDGVRSLALHQGPDGVTVQVLSGEDVATRLTSWDLRGGAPIAEATSVLTAGPVAGVAPDITPAVLPSGQEVALLTGVAGGLAMVRINADGSFGAPVAINAAAAGVPADLSDIAVMDSGEGLFLYGIAPGSRSPMVWEIGPTGTLTVLSSGSRGSADGPGLTDIEIANGMLVAAGSDATFLTIYDIQPDGRLSMAAQLGEADNPGIAGSITLETLQIGETSFAVLGAAGSGTLTVYGLESGRPRLTDHVIDTRDSRFANVTTLDSAVLQNEAFLAAAGSDDGVSLFRLTADGQLVHLGVVADSVSTAVSGVSDLELYIEGGSLHLVTLGVSDQGLSAFSIALSGISHMDEAGADTLIGQAGADLFVMIADADPDRIVAFDASEDRLDLSGWAFYRDPSQLSISPTASGAEIRFMSLVGEEVLVLESAGGGPLSADAVIAAILPQPDRFLPDWLTPVLTLEPADPPQDLAGTPGNDSIEGGSGNDTIIGRGGSDLISAGAGNDTINAGIGADTIFGGAGADTVTALDGHDWIEGGDGDDHLSGNAGFDTIFGDAGDDHILGGNAPDLLNGGSGNDRISGDDGADTLHGGEGDDILTGNAGTDLVMGESGSDTIWGGINHDTLDGGEGRDLLYGEGGNDVLLGSGDADELWGGGGQDDLSGGGGDDTLDGGLGHDTLQGDSGNDRLIGKNGSDILDGGAGDDTLFGGSGNDTLSGGGGNDILDGGDGADVFIFAEGVAVVTAFQNDVDMLLLDPALWGGAAYDAAAMLSFAEAVDGATVFTFPGGERLVIEGLVNPDALLNDIGLL</sequence>
<evidence type="ECO:0000313" key="5">
    <source>
        <dbReference type="Proteomes" id="UP000243106"/>
    </source>
</evidence>
<dbReference type="RefSeq" id="WP_093011857.1">
    <property type="nucleotide sequence ID" value="NZ_FOXV01000007.1"/>
</dbReference>
<dbReference type="InterPro" id="IPR011049">
    <property type="entry name" value="Serralysin-like_metalloprot_C"/>
</dbReference>
<dbReference type="Gene3D" id="2.150.10.10">
    <property type="entry name" value="Serralysin-like metalloprotease, C-terminal"/>
    <property type="match status" value="5"/>
</dbReference>
<feature type="region of interest" description="Disordered" evidence="3">
    <location>
        <begin position="477"/>
        <end position="502"/>
    </location>
</feature>
<dbReference type="STRING" id="93684.SAMN05421853_1079"/>
<evidence type="ECO:0000256" key="2">
    <source>
        <dbReference type="ARBA" id="ARBA00022525"/>
    </source>
</evidence>
<keyword evidence="2" id="KW-0964">Secreted</keyword>
<gene>
    <name evidence="4" type="ORF">SAMN05421853_1079</name>
</gene>
<comment type="subcellular location">
    <subcellularLocation>
        <location evidence="1">Secreted</location>
    </subcellularLocation>
</comment>
<dbReference type="EMBL" id="FOXV01000007">
    <property type="protein sequence ID" value="SFQ48662.1"/>
    <property type="molecule type" value="Genomic_DNA"/>
</dbReference>
<dbReference type="GO" id="GO:0005509">
    <property type="term" value="F:calcium ion binding"/>
    <property type="evidence" value="ECO:0007669"/>
    <property type="project" value="InterPro"/>
</dbReference>
<organism evidence="4 5">
    <name type="scientific">Roseivivax halotolerans</name>
    <dbReference type="NCBI Taxonomy" id="93684"/>
    <lineage>
        <taxon>Bacteria</taxon>
        <taxon>Pseudomonadati</taxon>
        <taxon>Pseudomonadota</taxon>
        <taxon>Alphaproteobacteria</taxon>
        <taxon>Rhodobacterales</taxon>
        <taxon>Roseobacteraceae</taxon>
        <taxon>Roseivivax</taxon>
    </lineage>
</organism>
<dbReference type="Pfam" id="PF00353">
    <property type="entry name" value="HemolysinCabind"/>
    <property type="match status" value="7"/>
</dbReference>
<name>A0A1I5YWS9_9RHOB</name>
<keyword evidence="5" id="KW-1185">Reference proteome</keyword>
<protein>
    <submittedName>
        <fullName evidence="4">Hemolysin-type calcium-binding repeat-containing protein</fullName>
    </submittedName>
</protein>
<dbReference type="InterPro" id="IPR018511">
    <property type="entry name" value="Hemolysin-typ_Ca-bd_CS"/>
</dbReference>
<evidence type="ECO:0000313" key="4">
    <source>
        <dbReference type="EMBL" id="SFQ48662.1"/>
    </source>
</evidence>
<dbReference type="InterPro" id="IPR050557">
    <property type="entry name" value="RTX_toxin/Mannuronan_C5-epim"/>
</dbReference>
<dbReference type="InterPro" id="IPR001343">
    <property type="entry name" value="Hemolysn_Ca-bd"/>
</dbReference>
<dbReference type="PANTHER" id="PTHR38340">
    <property type="entry name" value="S-LAYER PROTEIN"/>
    <property type="match status" value="1"/>
</dbReference>
<feature type="region of interest" description="Disordered" evidence="3">
    <location>
        <begin position="578"/>
        <end position="608"/>
    </location>
</feature>
<dbReference type="PRINTS" id="PR00313">
    <property type="entry name" value="CABNDNGRPT"/>
</dbReference>
<accession>A0A1I5YWS9</accession>
<dbReference type="SUPFAM" id="SSF69322">
    <property type="entry name" value="Tricorn protease domain 2"/>
    <property type="match status" value="1"/>
</dbReference>
<dbReference type="AlphaFoldDB" id="A0A1I5YWS9"/>
<feature type="compositionally biased region" description="Gly residues" evidence="3">
    <location>
        <begin position="666"/>
        <end position="688"/>
    </location>
</feature>
<dbReference type="PANTHER" id="PTHR38340:SF1">
    <property type="entry name" value="S-LAYER PROTEIN"/>
    <property type="match status" value="1"/>
</dbReference>
<reference evidence="5" key="1">
    <citation type="submission" date="2016-10" db="EMBL/GenBank/DDBJ databases">
        <authorList>
            <person name="Varghese N."/>
            <person name="Submissions S."/>
        </authorList>
    </citation>
    <scope>NUCLEOTIDE SEQUENCE [LARGE SCALE GENOMIC DNA]</scope>
    <source>
        <strain evidence="5">JCM 10271</strain>
    </source>
</reference>
<feature type="region of interest" description="Disordered" evidence="3">
    <location>
        <begin position="659"/>
        <end position="705"/>
    </location>
</feature>
<evidence type="ECO:0000256" key="1">
    <source>
        <dbReference type="ARBA" id="ARBA00004613"/>
    </source>
</evidence>
<dbReference type="PROSITE" id="PS00330">
    <property type="entry name" value="HEMOLYSIN_CALCIUM"/>
    <property type="match status" value="5"/>
</dbReference>
<dbReference type="GO" id="GO:0005576">
    <property type="term" value="C:extracellular region"/>
    <property type="evidence" value="ECO:0007669"/>
    <property type="project" value="UniProtKB-SubCell"/>
</dbReference>
<dbReference type="Proteomes" id="UP000243106">
    <property type="component" value="Unassembled WGS sequence"/>
</dbReference>
<proteinExistence type="predicted"/>
<evidence type="ECO:0000256" key="3">
    <source>
        <dbReference type="SAM" id="MobiDB-lite"/>
    </source>
</evidence>